<evidence type="ECO:0000256" key="1">
    <source>
        <dbReference type="ARBA" id="ARBA00022669"/>
    </source>
</evidence>
<keyword evidence="2" id="KW-0843">Virulence</keyword>
<keyword evidence="5" id="KW-0732">Signal</keyword>
<name>A0ABR3VRY4_9PEZI</name>
<keyword evidence="1" id="KW-0147">Chitin-binding</keyword>
<dbReference type="InterPro" id="IPR018392">
    <property type="entry name" value="LysM"/>
</dbReference>
<proteinExistence type="inferred from homology"/>
<reference evidence="7 8" key="1">
    <citation type="journal article" date="2024" name="Commun. Biol.">
        <title>Comparative genomic analysis of thermophilic fungi reveals convergent evolutionary adaptations and gene losses.</title>
        <authorList>
            <person name="Steindorff A.S."/>
            <person name="Aguilar-Pontes M.V."/>
            <person name="Robinson A.J."/>
            <person name="Andreopoulos B."/>
            <person name="LaButti K."/>
            <person name="Kuo A."/>
            <person name="Mondo S."/>
            <person name="Riley R."/>
            <person name="Otillar R."/>
            <person name="Haridas S."/>
            <person name="Lipzen A."/>
            <person name="Grimwood J."/>
            <person name="Schmutz J."/>
            <person name="Clum A."/>
            <person name="Reid I.D."/>
            <person name="Moisan M.C."/>
            <person name="Butler G."/>
            <person name="Nguyen T.T.M."/>
            <person name="Dewar K."/>
            <person name="Conant G."/>
            <person name="Drula E."/>
            <person name="Henrissat B."/>
            <person name="Hansel C."/>
            <person name="Singer S."/>
            <person name="Hutchinson M.I."/>
            <person name="de Vries R.P."/>
            <person name="Natvig D.O."/>
            <person name="Powell A.J."/>
            <person name="Tsang A."/>
            <person name="Grigoriev I.V."/>
        </authorList>
    </citation>
    <scope>NUCLEOTIDE SEQUENCE [LARGE SCALE GENOMIC DNA]</scope>
    <source>
        <strain evidence="7 8">ATCC 24622</strain>
    </source>
</reference>
<dbReference type="SUPFAM" id="SSF54106">
    <property type="entry name" value="LysM domain"/>
    <property type="match status" value="2"/>
</dbReference>
<accession>A0ABR3VRY4</accession>
<comment type="similarity">
    <text evidence="3">Belongs to the secreted LysM effector family.</text>
</comment>
<comment type="caution">
    <text evidence="7">The sequence shown here is derived from an EMBL/GenBank/DDBJ whole genome shotgun (WGS) entry which is preliminary data.</text>
</comment>
<dbReference type="PANTHER" id="PTHR34997:SF18">
    <property type="entry name" value="LYSM DOMAIN-CONTAINING PROTEIN"/>
    <property type="match status" value="1"/>
</dbReference>
<dbReference type="EMBL" id="JAZHXJ010001736">
    <property type="protein sequence ID" value="KAL1844415.1"/>
    <property type="molecule type" value="Genomic_DNA"/>
</dbReference>
<dbReference type="InterPro" id="IPR036779">
    <property type="entry name" value="LysM_dom_sf"/>
</dbReference>
<dbReference type="PANTHER" id="PTHR34997">
    <property type="entry name" value="AM15"/>
    <property type="match status" value="1"/>
</dbReference>
<dbReference type="InterPro" id="IPR052210">
    <property type="entry name" value="LysM1-like"/>
</dbReference>
<feature type="signal peptide" evidence="5">
    <location>
        <begin position="1"/>
        <end position="21"/>
    </location>
</feature>
<feature type="region of interest" description="Disordered" evidence="4">
    <location>
        <begin position="81"/>
        <end position="131"/>
    </location>
</feature>
<feature type="chain" id="PRO_5047208248" description="LysM domain-containing protein" evidence="5">
    <location>
        <begin position="22"/>
        <end position="296"/>
    </location>
</feature>
<protein>
    <recommendedName>
        <fullName evidence="6">LysM domain-containing protein</fullName>
    </recommendedName>
</protein>
<gene>
    <name evidence="7" type="ORF">VTK73DRAFT_2594</name>
</gene>
<evidence type="ECO:0000313" key="8">
    <source>
        <dbReference type="Proteomes" id="UP001586593"/>
    </source>
</evidence>
<feature type="compositionally biased region" description="Low complexity" evidence="4">
    <location>
        <begin position="271"/>
        <end position="282"/>
    </location>
</feature>
<feature type="region of interest" description="Disordered" evidence="4">
    <location>
        <begin position="271"/>
        <end position="296"/>
    </location>
</feature>
<dbReference type="SMART" id="SM00257">
    <property type="entry name" value="LysM"/>
    <property type="match status" value="3"/>
</dbReference>
<organism evidence="7 8">
    <name type="scientific">Phialemonium thermophilum</name>
    <dbReference type="NCBI Taxonomy" id="223376"/>
    <lineage>
        <taxon>Eukaryota</taxon>
        <taxon>Fungi</taxon>
        <taxon>Dikarya</taxon>
        <taxon>Ascomycota</taxon>
        <taxon>Pezizomycotina</taxon>
        <taxon>Sordariomycetes</taxon>
        <taxon>Sordariomycetidae</taxon>
        <taxon>Cephalothecales</taxon>
        <taxon>Cephalothecaceae</taxon>
        <taxon>Phialemonium</taxon>
    </lineage>
</organism>
<feature type="domain" description="LysM" evidence="6">
    <location>
        <begin position="216"/>
        <end position="262"/>
    </location>
</feature>
<sequence length="296" mass="31231">MRLTRLPICAAGLLGAGLVSAASTHARRGVECYFEIPADSGDTCESLATSWGLSVDLFTKINPGVQCPSLEAGKSYCVIGEWTPDETTSPPSPPPTTTTTTTTRSQPPTTTAPTTSPSTTPSNAPTMPGVAPDCDRFYKVRSGDQCDTIASRNGITVAQLRSWNAEINDACSNLWLDYYICVHVPGAAPPPSATTTTAPAPSNSPTMPGVAPNCDRFHKIQSGDQCDAIARTYGITVAQLRSWNTQIDAACSNLWLDYYICVHVPGAATTTSTAPAPSNSPTLPGALEHPDQHEYV</sequence>
<dbReference type="PROSITE" id="PS51782">
    <property type="entry name" value="LYSM"/>
    <property type="match status" value="3"/>
</dbReference>
<feature type="domain" description="LysM" evidence="6">
    <location>
        <begin position="136"/>
        <end position="182"/>
    </location>
</feature>
<keyword evidence="8" id="KW-1185">Reference proteome</keyword>
<evidence type="ECO:0000256" key="3">
    <source>
        <dbReference type="ARBA" id="ARBA00044955"/>
    </source>
</evidence>
<evidence type="ECO:0000313" key="7">
    <source>
        <dbReference type="EMBL" id="KAL1844415.1"/>
    </source>
</evidence>
<dbReference type="CDD" id="cd00118">
    <property type="entry name" value="LysM"/>
    <property type="match status" value="3"/>
</dbReference>
<evidence type="ECO:0000259" key="6">
    <source>
        <dbReference type="PROSITE" id="PS51782"/>
    </source>
</evidence>
<dbReference type="Gene3D" id="3.10.350.10">
    <property type="entry name" value="LysM domain"/>
    <property type="match status" value="3"/>
</dbReference>
<feature type="domain" description="LysM" evidence="6">
    <location>
        <begin position="34"/>
        <end position="78"/>
    </location>
</feature>
<dbReference type="Pfam" id="PF01476">
    <property type="entry name" value="LysM"/>
    <property type="match status" value="3"/>
</dbReference>
<evidence type="ECO:0000256" key="2">
    <source>
        <dbReference type="ARBA" id="ARBA00023026"/>
    </source>
</evidence>
<evidence type="ECO:0000256" key="5">
    <source>
        <dbReference type="SAM" id="SignalP"/>
    </source>
</evidence>
<dbReference type="Proteomes" id="UP001586593">
    <property type="component" value="Unassembled WGS sequence"/>
</dbReference>
<feature type="compositionally biased region" description="Low complexity" evidence="4">
    <location>
        <begin position="97"/>
        <end position="128"/>
    </location>
</feature>
<evidence type="ECO:0000256" key="4">
    <source>
        <dbReference type="SAM" id="MobiDB-lite"/>
    </source>
</evidence>